<protein>
    <submittedName>
        <fullName evidence="1">Uncharacterized protein</fullName>
    </submittedName>
</protein>
<organism evidence="1 2">
    <name type="scientific">Candidatus Brennerbacteria bacterium RIFOXYD1_FULL_41_16</name>
    <dbReference type="NCBI Taxonomy" id="1797529"/>
    <lineage>
        <taxon>Bacteria</taxon>
        <taxon>Candidatus Brenneribacteriota</taxon>
    </lineage>
</organism>
<sequence length="108" mass="12679">MPGNYKFRQLFSIRIYLDSVLLFFIMLIVSFSVKPTIKNKKSRFFSFEVAKKEDLTQSLDFFLKSRKIKPSFIELFHVKLSKEGSFLDAYIAQALLKAKKIALEINKF</sequence>
<comment type="caution">
    <text evidence="1">The sequence shown here is derived from an EMBL/GenBank/DDBJ whole genome shotgun (WGS) entry which is preliminary data.</text>
</comment>
<dbReference type="Proteomes" id="UP000178570">
    <property type="component" value="Unassembled WGS sequence"/>
</dbReference>
<accession>A0A1G1XKL9</accession>
<dbReference type="AlphaFoldDB" id="A0A1G1XKL9"/>
<dbReference type="EMBL" id="MHHY01000007">
    <property type="protein sequence ID" value="OGY40579.1"/>
    <property type="molecule type" value="Genomic_DNA"/>
</dbReference>
<name>A0A1G1XKL9_9BACT</name>
<evidence type="ECO:0000313" key="2">
    <source>
        <dbReference type="Proteomes" id="UP000178570"/>
    </source>
</evidence>
<gene>
    <name evidence="1" type="ORF">A2570_02490</name>
</gene>
<proteinExistence type="predicted"/>
<dbReference type="STRING" id="1797529.A2570_02490"/>
<evidence type="ECO:0000313" key="1">
    <source>
        <dbReference type="EMBL" id="OGY40579.1"/>
    </source>
</evidence>
<reference evidence="1 2" key="1">
    <citation type="journal article" date="2016" name="Nat. Commun.">
        <title>Thousands of microbial genomes shed light on interconnected biogeochemical processes in an aquifer system.</title>
        <authorList>
            <person name="Anantharaman K."/>
            <person name="Brown C.T."/>
            <person name="Hug L.A."/>
            <person name="Sharon I."/>
            <person name="Castelle C.J."/>
            <person name="Probst A.J."/>
            <person name="Thomas B.C."/>
            <person name="Singh A."/>
            <person name="Wilkins M.J."/>
            <person name="Karaoz U."/>
            <person name="Brodie E.L."/>
            <person name="Williams K.H."/>
            <person name="Hubbard S.S."/>
            <person name="Banfield J.F."/>
        </authorList>
    </citation>
    <scope>NUCLEOTIDE SEQUENCE [LARGE SCALE GENOMIC DNA]</scope>
</reference>